<dbReference type="Pfam" id="PF02996">
    <property type="entry name" value="Prefoldin"/>
    <property type="match status" value="1"/>
</dbReference>
<dbReference type="PANTHER" id="PTHR12409">
    <property type="entry name" value="PREFOLDIN SUBUNIT 3"/>
    <property type="match status" value="1"/>
</dbReference>
<dbReference type="EMBL" id="LCTV02000013">
    <property type="protein sequence ID" value="PRQ71079.1"/>
    <property type="molecule type" value="Genomic_DNA"/>
</dbReference>
<evidence type="ECO:0000256" key="1">
    <source>
        <dbReference type="ARBA" id="ARBA00010048"/>
    </source>
</evidence>
<evidence type="ECO:0000256" key="2">
    <source>
        <dbReference type="ARBA" id="ARBA00023186"/>
    </source>
</evidence>
<evidence type="ECO:0000256" key="3">
    <source>
        <dbReference type="SAM" id="MobiDB-lite"/>
    </source>
</evidence>
<feature type="region of interest" description="Disordered" evidence="3">
    <location>
        <begin position="1"/>
        <end position="53"/>
    </location>
</feature>
<dbReference type="GO" id="GO:0015631">
    <property type="term" value="F:tubulin binding"/>
    <property type="evidence" value="ECO:0007669"/>
    <property type="project" value="TreeGrafter"/>
</dbReference>
<dbReference type="STRING" id="5286.A0A0K3CP55"/>
<evidence type="ECO:0000313" key="6">
    <source>
        <dbReference type="Proteomes" id="UP000199069"/>
    </source>
</evidence>
<dbReference type="GO" id="GO:0007021">
    <property type="term" value="P:tubulin complex assembly"/>
    <property type="evidence" value="ECO:0007669"/>
    <property type="project" value="TreeGrafter"/>
</dbReference>
<dbReference type="CDD" id="cd23156">
    <property type="entry name" value="Prefoldin_3"/>
    <property type="match status" value="1"/>
</dbReference>
<dbReference type="InterPro" id="IPR004127">
    <property type="entry name" value="Prefoldin_subunit_alpha"/>
</dbReference>
<name>A0A0K3CP55_RHOTO</name>
<sequence length="348" mass="38049">MVDLARSNRVRNPAPPRTPLVDAPPASSRKDGASTGSDDALERGQPAWNPQSSLHRAPTCFSDLISFAVECSLPPFHGRRRTWTLSWPRPAVMESLKYRFMESSSVQRRAGLEEKVPELERTIEMVELLIAKKEQGASFDTTFELADTLYAKGRVDEVDEVYIWLGASTMLSYPLDSAHTLLLGKLDAARGSLGTVKDDLLFLRDQITVTEAESRTKACSSPLSSRATKGRFHRSLFSPSSHLLALTRLRLPSPPISQLPTETMAPITLAANQEVAAAAPALVNEEHNPTVTSYMACTVSRKDVSVEMVDEEHNPTLTNPSAPLVSPPSPPSSSFVVKAGTGRWNGWT</sequence>
<dbReference type="OrthoDB" id="6375174at2759"/>
<dbReference type="GO" id="GO:0006457">
    <property type="term" value="P:protein folding"/>
    <property type="evidence" value="ECO:0007669"/>
    <property type="project" value="InterPro"/>
</dbReference>
<gene>
    <name evidence="4" type="primary">FGENESH: predicted gene_13.163</name>
    <name evidence="5" type="ORF">AAT19DRAFT_10619</name>
    <name evidence="4" type="ORF">BN2166_0063330</name>
</gene>
<dbReference type="GO" id="GO:0007017">
    <property type="term" value="P:microtubule-based process"/>
    <property type="evidence" value="ECO:0007669"/>
    <property type="project" value="TreeGrafter"/>
</dbReference>
<accession>A0A0K3CP55</accession>
<organism evidence="4 6">
    <name type="scientific">Rhodotorula toruloides</name>
    <name type="common">Yeast</name>
    <name type="synonym">Rhodosporidium toruloides</name>
    <dbReference type="NCBI Taxonomy" id="5286"/>
    <lineage>
        <taxon>Eukaryota</taxon>
        <taxon>Fungi</taxon>
        <taxon>Dikarya</taxon>
        <taxon>Basidiomycota</taxon>
        <taxon>Pucciniomycotina</taxon>
        <taxon>Microbotryomycetes</taxon>
        <taxon>Sporidiobolales</taxon>
        <taxon>Sporidiobolaceae</taxon>
        <taxon>Rhodotorula</taxon>
    </lineage>
</organism>
<evidence type="ECO:0000313" key="5">
    <source>
        <dbReference type="EMBL" id="PRQ71079.1"/>
    </source>
</evidence>
<dbReference type="Proteomes" id="UP000199069">
    <property type="component" value="Unassembled WGS sequence"/>
</dbReference>
<comment type="similarity">
    <text evidence="1">Belongs to the prefoldin subunit alpha family.</text>
</comment>
<dbReference type="EMBL" id="CWKI01000013">
    <property type="protein sequence ID" value="CTR10472.1"/>
    <property type="molecule type" value="Genomic_DNA"/>
</dbReference>
<dbReference type="InterPro" id="IPR009053">
    <property type="entry name" value="Prefoldin"/>
</dbReference>
<dbReference type="AlphaFoldDB" id="A0A0K3CP55"/>
<evidence type="ECO:0000313" key="7">
    <source>
        <dbReference type="Proteomes" id="UP000239560"/>
    </source>
</evidence>
<evidence type="ECO:0000313" key="4">
    <source>
        <dbReference type="EMBL" id="CTR10472.1"/>
    </source>
</evidence>
<protein>
    <submittedName>
        <fullName evidence="4 5">Prefoldin subunit 3</fullName>
    </submittedName>
</protein>
<dbReference type="GO" id="GO:0005737">
    <property type="term" value="C:cytoplasm"/>
    <property type="evidence" value="ECO:0007669"/>
    <property type="project" value="TreeGrafter"/>
</dbReference>
<dbReference type="PANTHER" id="PTHR12409:SF0">
    <property type="entry name" value="PREFOLDIN SUBUNIT 3"/>
    <property type="match status" value="1"/>
</dbReference>
<dbReference type="InterPro" id="IPR016655">
    <property type="entry name" value="PFD3"/>
</dbReference>
<reference evidence="4 6" key="1">
    <citation type="submission" date="2015-07" db="EMBL/GenBank/DDBJ databases">
        <authorList>
            <person name="Cajimat M.N.B."/>
            <person name="Milazzo M.L."/>
            <person name="Fulhorst C.F."/>
        </authorList>
    </citation>
    <scope>NUCLEOTIDE SEQUENCE [LARGE SCALE GENOMIC DNA]</scope>
    <source>
        <strain evidence="4">Single colony</strain>
    </source>
</reference>
<feature type="region of interest" description="Disordered" evidence="3">
    <location>
        <begin position="311"/>
        <end position="338"/>
    </location>
</feature>
<dbReference type="Gene3D" id="1.10.287.370">
    <property type="match status" value="1"/>
</dbReference>
<dbReference type="GO" id="GO:0016272">
    <property type="term" value="C:prefoldin complex"/>
    <property type="evidence" value="ECO:0007669"/>
    <property type="project" value="InterPro"/>
</dbReference>
<proteinExistence type="inferred from homology"/>
<keyword evidence="2" id="KW-0143">Chaperone</keyword>
<reference evidence="5 7" key="2">
    <citation type="journal article" date="2018" name="Elife">
        <title>Functional genomics of lipid metabolism in the oleaginous yeast Rhodosporidium toruloides.</title>
        <authorList>
            <person name="Coradetti S.T."/>
            <person name="Pinel D."/>
            <person name="Geiselman G."/>
            <person name="Ito M."/>
            <person name="Mondo S."/>
            <person name="Reilly M.C."/>
            <person name="Cheng Y.F."/>
            <person name="Bauer S."/>
            <person name="Grigoriev I."/>
            <person name="Gladden J.M."/>
            <person name="Simmons B.A."/>
            <person name="Brem R."/>
            <person name="Arkin A.P."/>
            <person name="Skerker J.M."/>
        </authorList>
    </citation>
    <scope>NUCLEOTIDE SEQUENCE [LARGE SCALE GENOMIC DNA]</scope>
    <source>
        <strain evidence="5 7">NBRC 0880</strain>
    </source>
</reference>
<dbReference type="SUPFAM" id="SSF46579">
    <property type="entry name" value="Prefoldin"/>
    <property type="match status" value="1"/>
</dbReference>
<keyword evidence="6" id="KW-1185">Reference proteome</keyword>
<dbReference type="Proteomes" id="UP000239560">
    <property type="component" value="Unassembled WGS sequence"/>
</dbReference>